<dbReference type="InParanoid" id="B7QFR6"/>
<sequence>MSTRAGFNGRLIAEVQKRPALWNMWVGDFRDTDVREALWEEVVAALAPDRCTVQQAKSRWRNLRDTFCKKWKAALRSNKSWTHGTVYGKEWAYFSRLTFLLECLNTQRVTAVTTVNNDVKPELQEPENIMPLQVYVPAYDEAVEETPPCTAEDAVAGPLSGAEASPGASNASASTEPPRATGQEDSVNFPTPRAACSGSERCAPRKHRLGDRAYEEEAPEERPTACLKPLDPVTHFLLALEPYLKKTPESMLSAVADGTAQHCRGLHGAGTAQPEYEYQL</sequence>
<accession>B7QFR6</accession>
<dbReference type="STRING" id="6945.B7QFR6"/>
<evidence type="ECO:0000313" key="5">
    <source>
        <dbReference type="Proteomes" id="UP000001555"/>
    </source>
</evidence>
<gene>
    <name evidence="3" type="ORF">IscW_ISCW012267</name>
</gene>
<dbReference type="InterPro" id="IPR039353">
    <property type="entry name" value="TF_Adf1"/>
</dbReference>
<dbReference type="VEuPathDB" id="VectorBase:ISCW012267"/>
<dbReference type="VEuPathDB" id="VectorBase:ISCI012267"/>
<feature type="compositionally biased region" description="Basic and acidic residues" evidence="1">
    <location>
        <begin position="210"/>
        <end position="221"/>
    </location>
</feature>
<reference evidence="4" key="2">
    <citation type="submission" date="2020-05" db="UniProtKB">
        <authorList>
            <consortium name="EnsemblMetazoa"/>
        </authorList>
    </citation>
    <scope>IDENTIFICATION</scope>
    <source>
        <strain evidence="4">wikel</strain>
    </source>
</reference>
<dbReference type="GO" id="GO:0006357">
    <property type="term" value="P:regulation of transcription by RNA polymerase II"/>
    <property type="evidence" value="ECO:0000318"/>
    <property type="project" value="GO_Central"/>
</dbReference>
<feature type="region of interest" description="Disordered" evidence="1">
    <location>
        <begin position="146"/>
        <end position="221"/>
    </location>
</feature>
<dbReference type="HOGENOM" id="CLU_994933_0_0_1"/>
<dbReference type="EnsemblMetazoa" id="ISCW012267-RA">
    <property type="protein sequence ID" value="ISCW012267-PA"/>
    <property type="gene ID" value="ISCW012267"/>
</dbReference>
<dbReference type="InterPro" id="IPR006578">
    <property type="entry name" value="MADF-dom"/>
</dbReference>
<dbReference type="FunCoup" id="B7QFR6">
    <property type="interactions" value="27"/>
</dbReference>
<feature type="domain" description="MADF" evidence="2">
    <location>
        <begin position="10"/>
        <end position="105"/>
    </location>
</feature>
<evidence type="ECO:0000313" key="4">
    <source>
        <dbReference type="EnsemblMetazoa" id="ISCW012267-PA"/>
    </source>
</evidence>
<dbReference type="PANTHER" id="PTHR12243:SF69">
    <property type="entry name" value="SI:CH73-59F11.3"/>
    <property type="match status" value="1"/>
</dbReference>
<dbReference type="GO" id="GO:0005634">
    <property type="term" value="C:nucleus"/>
    <property type="evidence" value="ECO:0000318"/>
    <property type="project" value="GO_Central"/>
</dbReference>
<dbReference type="PROSITE" id="PS51029">
    <property type="entry name" value="MADF"/>
    <property type="match status" value="1"/>
</dbReference>
<dbReference type="Pfam" id="PF10545">
    <property type="entry name" value="MADF_DNA_bdg"/>
    <property type="match status" value="1"/>
</dbReference>
<reference evidence="3 5" key="1">
    <citation type="submission" date="2008-03" db="EMBL/GenBank/DDBJ databases">
        <title>Annotation of Ixodes scapularis.</title>
        <authorList>
            <consortium name="Ixodes scapularis Genome Project Consortium"/>
            <person name="Caler E."/>
            <person name="Hannick L.I."/>
            <person name="Bidwell S."/>
            <person name="Joardar V."/>
            <person name="Thiagarajan M."/>
            <person name="Amedeo P."/>
            <person name="Galinsky K.J."/>
            <person name="Schobel S."/>
            <person name="Inman J."/>
            <person name="Hostetler J."/>
            <person name="Miller J."/>
            <person name="Hammond M."/>
            <person name="Megy K."/>
            <person name="Lawson D."/>
            <person name="Kodira C."/>
            <person name="Sutton G."/>
            <person name="Meyer J."/>
            <person name="Hill C.A."/>
            <person name="Birren B."/>
            <person name="Nene V."/>
            <person name="Collins F."/>
            <person name="Alarcon-Chaidez F."/>
            <person name="Wikel S."/>
            <person name="Strausberg R."/>
        </authorList>
    </citation>
    <scope>NUCLEOTIDE SEQUENCE [LARGE SCALE GENOMIC DNA]</scope>
    <source>
        <strain evidence="5">Wikel</strain>
        <strain evidence="3">Wikel colony</strain>
    </source>
</reference>
<organism>
    <name type="scientific">Ixodes scapularis</name>
    <name type="common">Black-legged tick</name>
    <name type="synonym">Deer tick</name>
    <dbReference type="NCBI Taxonomy" id="6945"/>
    <lineage>
        <taxon>Eukaryota</taxon>
        <taxon>Metazoa</taxon>
        <taxon>Ecdysozoa</taxon>
        <taxon>Arthropoda</taxon>
        <taxon>Chelicerata</taxon>
        <taxon>Arachnida</taxon>
        <taxon>Acari</taxon>
        <taxon>Parasitiformes</taxon>
        <taxon>Ixodida</taxon>
        <taxon>Ixodoidea</taxon>
        <taxon>Ixodidae</taxon>
        <taxon>Ixodinae</taxon>
        <taxon>Ixodes</taxon>
    </lineage>
</organism>
<dbReference type="PANTHER" id="PTHR12243">
    <property type="entry name" value="MADF DOMAIN TRANSCRIPTION FACTOR"/>
    <property type="match status" value="1"/>
</dbReference>
<dbReference type="Proteomes" id="UP000001555">
    <property type="component" value="Unassembled WGS sequence"/>
</dbReference>
<dbReference type="EMBL" id="ABJB010061940">
    <property type="status" value="NOT_ANNOTATED_CDS"/>
    <property type="molecule type" value="Genomic_DNA"/>
</dbReference>
<dbReference type="VEuPathDB" id="VectorBase:ISCP_000512"/>
<evidence type="ECO:0000313" key="3">
    <source>
        <dbReference type="EMBL" id="EEC17688.1"/>
    </source>
</evidence>
<evidence type="ECO:0000256" key="1">
    <source>
        <dbReference type="SAM" id="MobiDB-lite"/>
    </source>
</evidence>
<keyword evidence="5" id="KW-1185">Reference proteome</keyword>
<dbReference type="EMBL" id="ABJB010080746">
    <property type="status" value="NOT_ANNOTATED_CDS"/>
    <property type="molecule type" value="Genomic_DNA"/>
</dbReference>
<proteinExistence type="predicted"/>
<dbReference type="EMBL" id="DS926854">
    <property type="protein sequence ID" value="EEC17688.1"/>
    <property type="molecule type" value="Genomic_DNA"/>
</dbReference>
<dbReference type="OrthoDB" id="6485448at2759"/>
<dbReference type="SMART" id="SM00595">
    <property type="entry name" value="MADF"/>
    <property type="match status" value="1"/>
</dbReference>
<evidence type="ECO:0000259" key="2">
    <source>
        <dbReference type="PROSITE" id="PS51029"/>
    </source>
</evidence>
<dbReference type="AlphaFoldDB" id="B7QFR6"/>
<dbReference type="PaxDb" id="6945-B7QFR6"/>
<name>B7QFR6_IXOSC</name>
<dbReference type="GO" id="GO:0005667">
    <property type="term" value="C:transcription regulator complex"/>
    <property type="evidence" value="ECO:0000318"/>
    <property type="project" value="GO_Central"/>
</dbReference>
<protein>
    <recommendedName>
        <fullName evidence="2">MADF domain-containing protein</fullName>
    </recommendedName>
</protein>